<evidence type="ECO:0000256" key="2">
    <source>
        <dbReference type="ARBA" id="ARBA00023002"/>
    </source>
</evidence>
<sequence length="74" mass="8149">MITGGQRTRRGERPASEKKLADTAVETFGRVDVMINNAGLMPHSLLERLEVDDWNRTIDVKLKGVLSGMDAALP</sequence>
<reference evidence="5" key="1">
    <citation type="submission" date="2017-01" db="EMBL/GenBank/DDBJ databases">
        <title>Genome Analysis of Deinococcus marmoris KOPRI26562.</title>
        <authorList>
            <person name="Kim J.H."/>
            <person name="Oh H.-M."/>
        </authorList>
    </citation>
    <scope>NUCLEOTIDE SEQUENCE [LARGE SCALE GENOMIC DNA]</scope>
    <source>
        <strain evidence="5">PAMC 26633</strain>
    </source>
</reference>
<dbReference type="Gene3D" id="3.40.50.720">
    <property type="entry name" value="NAD(P)-binding Rossmann-like Domain"/>
    <property type="match status" value="1"/>
</dbReference>
<dbReference type="PANTHER" id="PTHR42760:SF133">
    <property type="entry name" value="3-OXOACYL-[ACYL-CARRIER-PROTEIN] REDUCTASE"/>
    <property type="match status" value="1"/>
</dbReference>
<name>A0A226WZ70_CABSO</name>
<proteinExistence type="inferred from homology"/>
<keyword evidence="2" id="KW-0560">Oxidoreductase</keyword>
<evidence type="ECO:0000313" key="4">
    <source>
        <dbReference type="EMBL" id="OXC76474.1"/>
    </source>
</evidence>
<dbReference type="CDD" id="cd05233">
    <property type="entry name" value="SDR_c"/>
    <property type="match status" value="1"/>
</dbReference>
<dbReference type="AlphaFoldDB" id="A0A226WZ70"/>
<organism evidence="4 5">
    <name type="scientific">Caballeronia sordidicola</name>
    <name type="common">Burkholderia sordidicola</name>
    <dbReference type="NCBI Taxonomy" id="196367"/>
    <lineage>
        <taxon>Bacteria</taxon>
        <taxon>Pseudomonadati</taxon>
        <taxon>Pseudomonadota</taxon>
        <taxon>Betaproteobacteria</taxon>
        <taxon>Burkholderiales</taxon>
        <taxon>Burkholderiaceae</taxon>
        <taxon>Caballeronia</taxon>
    </lineage>
</organism>
<dbReference type="SUPFAM" id="SSF51735">
    <property type="entry name" value="NAD(P)-binding Rossmann-fold domains"/>
    <property type="match status" value="1"/>
</dbReference>
<gene>
    <name evidence="4" type="ORF">BSU04_20895</name>
</gene>
<feature type="region of interest" description="Disordered" evidence="3">
    <location>
        <begin position="1"/>
        <end position="20"/>
    </location>
</feature>
<protein>
    <submittedName>
        <fullName evidence="4">3-oxoacyl-[acyl-carrier protein] reductase</fullName>
    </submittedName>
</protein>
<accession>A0A226WZ70</accession>
<comment type="caution">
    <text evidence="4">The sequence shown here is derived from an EMBL/GenBank/DDBJ whole genome shotgun (WGS) entry which is preliminary data.</text>
</comment>
<evidence type="ECO:0000256" key="1">
    <source>
        <dbReference type="ARBA" id="ARBA00006484"/>
    </source>
</evidence>
<dbReference type="PANTHER" id="PTHR42760">
    <property type="entry name" value="SHORT-CHAIN DEHYDROGENASES/REDUCTASES FAMILY MEMBER"/>
    <property type="match status" value="1"/>
</dbReference>
<evidence type="ECO:0000313" key="5">
    <source>
        <dbReference type="Proteomes" id="UP000214720"/>
    </source>
</evidence>
<dbReference type="Proteomes" id="UP000214720">
    <property type="component" value="Unassembled WGS sequence"/>
</dbReference>
<dbReference type="EMBL" id="MTHB01000123">
    <property type="protein sequence ID" value="OXC76474.1"/>
    <property type="molecule type" value="Genomic_DNA"/>
</dbReference>
<dbReference type="InterPro" id="IPR002347">
    <property type="entry name" value="SDR_fam"/>
</dbReference>
<dbReference type="GO" id="GO:0016616">
    <property type="term" value="F:oxidoreductase activity, acting on the CH-OH group of donors, NAD or NADP as acceptor"/>
    <property type="evidence" value="ECO:0007669"/>
    <property type="project" value="TreeGrafter"/>
</dbReference>
<evidence type="ECO:0000256" key="3">
    <source>
        <dbReference type="SAM" id="MobiDB-lite"/>
    </source>
</evidence>
<comment type="similarity">
    <text evidence="1">Belongs to the short-chain dehydrogenases/reductases (SDR) family.</text>
</comment>
<feature type="compositionally biased region" description="Basic and acidic residues" evidence="3">
    <location>
        <begin position="9"/>
        <end position="20"/>
    </location>
</feature>
<dbReference type="Pfam" id="PF00106">
    <property type="entry name" value="adh_short"/>
    <property type="match status" value="1"/>
</dbReference>
<dbReference type="InterPro" id="IPR036291">
    <property type="entry name" value="NAD(P)-bd_dom_sf"/>
</dbReference>